<feature type="coiled-coil region" evidence="2">
    <location>
        <begin position="485"/>
        <end position="522"/>
    </location>
</feature>
<dbReference type="Proteomes" id="UP000054166">
    <property type="component" value="Unassembled WGS sequence"/>
</dbReference>
<feature type="region of interest" description="Disordered" evidence="3">
    <location>
        <begin position="717"/>
        <end position="740"/>
    </location>
</feature>
<feature type="region of interest" description="Disordered" evidence="3">
    <location>
        <begin position="587"/>
        <end position="616"/>
    </location>
</feature>
<name>A0A0C3FLK7_PILCF</name>
<dbReference type="InParanoid" id="A0A0C3FLK7"/>
<reference evidence="4 5" key="1">
    <citation type="submission" date="2014-04" db="EMBL/GenBank/DDBJ databases">
        <authorList>
            <consortium name="DOE Joint Genome Institute"/>
            <person name="Kuo A."/>
            <person name="Tarkka M."/>
            <person name="Buscot F."/>
            <person name="Kohler A."/>
            <person name="Nagy L.G."/>
            <person name="Floudas D."/>
            <person name="Copeland A."/>
            <person name="Barry K.W."/>
            <person name="Cichocki N."/>
            <person name="Veneault-Fourrey C."/>
            <person name="LaButti K."/>
            <person name="Lindquist E.A."/>
            <person name="Lipzen A."/>
            <person name="Lundell T."/>
            <person name="Morin E."/>
            <person name="Murat C."/>
            <person name="Sun H."/>
            <person name="Tunlid A."/>
            <person name="Henrissat B."/>
            <person name="Grigoriev I.V."/>
            <person name="Hibbett D.S."/>
            <person name="Martin F."/>
            <person name="Nordberg H.P."/>
            <person name="Cantor M.N."/>
            <person name="Hua S.X."/>
        </authorList>
    </citation>
    <scope>NUCLEOTIDE SEQUENCE [LARGE SCALE GENOMIC DNA]</scope>
    <source>
        <strain evidence="4 5">F 1598</strain>
    </source>
</reference>
<sequence>MSQPTRYAGRSRQSIADIEEHLNEIFSNHPNSHLNDNGEPVIPAYALVDVFRAFSESYDGVELMTNDEMDLLKILLASNPGLEVTPQTLLDFIAEKTKHSPRESPKSSPQGGDVELPERGRSVGREAGDRNSRSSSRDSTGTSRGTSRPPSLGPPVPPKTPNSSSPFDASQRQRSTPLGGAPSSWTKRPAPAHRRKSINGSQGRALSDSESSSPSSFGRTPSRTRAPSNPTAPASSIYSSNSSFGSPPLGGSVSRPHSRTQSHPMPPGNLSYQYGSPDRDILSKLPDPFDMSKSMYDSVSSLPMPRAGSDSDSDNDVHDSDDADSSLGLVLDRSAASSTVSLEPHDRLEALQRANADLGRKLMDAERTLQNKLSDHESELEEMQGRLEETRSELSATKREEKELRSKERQNSTQISALESEIAKLQRSLDNARASYQSLQKQYQEQCSESERYRNTLRRRDQEIKDFQDAAALQALENHKNAKEHDTYEERIAFLESELSIAQQAHAQLDEQKQENLMLKETIDRMRFDMDEMRSNAASTATGGGGSSGQSSRSNTMSKSLGAELLGKMTGAHWEKMRGNQWGIAGGEGQGEGGEEGESGETVVNLDSDGEETEGEDVVQTIITRKKRKVPGRANKIETVQYHETKEYSDAYTQHEPAEFTASTQIQTDPEPKILTASFSTQTEEPLVQTFAIQTDPEPLPPLKVTIDTEIQTEEVAVETSRSPSPDEAMASSSSTVVPPTPKPAIATLHPDLPPAYNQVTEQDQDEQKWRVATETLKHWHKGVNIPFEAVPGGVSEDAVEHWKSLQDELGIGCMVVDKVIATSEKTGQPRSTKDDKRRSKFYNIYNTYVYGHGKDGPSSFPTSFASQIALCMGASAFVVLALGPYVIPHYAIPGGPTYYDRSAWHAFNSMQATGEGFSPDSATAVWSFIGRVGDGAARIARGWPT</sequence>
<dbReference type="OrthoDB" id="432685at2759"/>
<dbReference type="PANTHER" id="PTHR32083:SF48">
    <property type="entry name" value="TRANS-GOLGI NETWORK-LOCALIZED SYP41-INTERACTING PROTEIN 1"/>
    <property type="match status" value="1"/>
</dbReference>
<dbReference type="SUPFAM" id="SSF57997">
    <property type="entry name" value="Tropomyosin"/>
    <property type="match status" value="1"/>
</dbReference>
<feature type="compositionally biased region" description="Basic and acidic residues" evidence="3">
    <location>
        <begin position="371"/>
        <end position="410"/>
    </location>
</feature>
<feature type="compositionally biased region" description="Polar residues" evidence="3">
    <location>
        <begin position="162"/>
        <end position="176"/>
    </location>
</feature>
<feature type="compositionally biased region" description="Low complexity" evidence="3">
    <location>
        <begin position="233"/>
        <end position="254"/>
    </location>
</feature>
<evidence type="ECO:0000313" key="4">
    <source>
        <dbReference type="EMBL" id="KIM80396.1"/>
    </source>
</evidence>
<keyword evidence="1 2" id="KW-0175">Coiled coil</keyword>
<keyword evidence="5" id="KW-1185">Reference proteome</keyword>
<evidence type="ECO:0000256" key="3">
    <source>
        <dbReference type="SAM" id="MobiDB-lite"/>
    </source>
</evidence>
<organism evidence="4 5">
    <name type="scientific">Piloderma croceum (strain F 1598)</name>
    <dbReference type="NCBI Taxonomy" id="765440"/>
    <lineage>
        <taxon>Eukaryota</taxon>
        <taxon>Fungi</taxon>
        <taxon>Dikarya</taxon>
        <taxon>Basidiomycota</taxon>
        <taxon>Agaricomycotina</taxon>
        <taxon>Agaricomycetes</taxon>
        <taxon>Agaricomycetidae</taxon>
        <taxon>Atheliales</taxon>
        <taxon>Atheliaceae</taxon>
        <taxon>Piloderma</taxon>
    </lineage>
</organism>
<feature type="compositionally biased region" description="Polar residues" evidence="3">
    <location>
        <begin position="217"/>
        <end position="232"/>
    </location>
</feature>
<dbReference type="HOGENOM" id="CLU_007283_0_0_1"/>
<feature type="region of interest" description="Disordered" evidence="3">
    <location>
        <begin position="371"/>
        <end position="415"/>
    </location>
</feature>
<feature type="compositionally biased region" description="Pro residues" evidence="3">
    <location>
        <begin position="151"/>
        <end position="160"/>
    </location>
</feature>
<dbReference type="GO" id="GO:0005856">
    <property type="term" value="C:cytoskeleton"/>
    <property type="evidence" value="ECO:0007669"/>
    <property type="project" value="TreeGrafter"/>
</dbReference>
<dbReference type="PANTHER" id="PTHR32083">
    <property type="entry name" value="CILIA AND FLAGELLA-ASSOCIATED PROTEIN 58-RELATED"/>
    <property type="match status" value="1"/>
</dbReference>
<proteinExistence type="predicted"/>
<evidence type="ECO:0000313" key="5">
    <source>
        <dbReference type="Proteomes" id="UP000054166"/>
    </source>
</evidence>
<feature type="region of interest" description="Disordered" evidence="3">
    <location>
        <begin position="536"/>
        <end position="558"/>
    </location>
</feature>
<dbReference type="EMBL" id="KN833004">
    <property type="protein sequence ID" value="KIM80396.1"/>
    <property type="molecule type" value="Genomic_DNA"/>
</dbReference>
<reference evidence="5" key="2">
    <citation type="submission" date="2015-01" db="EMBL/GenBank/DDBJ databases">
        <title>Evolutionary Origins and Diversification of the Mycorrhizal Mutualists.</title>
        <authorList>
            <consortium name="DOE Joint Genome Institute"/>
            <consortium name="Mycorrhizal Genomics Consortium"/>
            <person name="Kohler A."/>
            <person name="Kuo A."/>
            <person name="Nagy L.G."/>
            <person name="Floudas D."/>
            <person name="Copeland A."/>
            <person name="Barry K.W."/>
            <person name="Cichocki N."/>
            <person name="Veneault-Fourrey C."/>
            <person name="LaButti K."/>
            <person name="Lindquist E.A."/>
            <person name="Lipzen A."/>
            <person name="Lundell T."/>
            <person name="Morin E."/>
            <person name="Murat C."/>
            <person name="Riley R."/>
            <person name="Ohm R."/>
            <person name="Sun H."/>
            <person name="Tunlid A."/>
            <person name="Henrissat B."/>
            <person name="Grigoriev I.V."/>
            <person name="Hibbett D.S."/>
            <person name="Martin F."/>
        </authorList>
    </citation>
    <scope>NUCLEOTIDE SEQUENCE [LARGE SCALE GENOMIC DNA]</scope>
    <source>
        <strain evidence="5">F 1598</strain>
    </source>
</reference>
<dbReference type="AlphaFoldDB" id="A0A0C3FLK7"/>
<evidence type="ECO:0000256" key="2">
    <source>
        <dbReference type="SAM" id="Coils"/>
    </source>
</evidence>
<feature type="compositionally biased region" description="Basic and acidic residues" evidence="3">
    <location>
        <begin position="116"/>
        <end position="136"/>
    </location>
</feature>
<evidence type="ECO:0000256" key="1">
    <source>
        <dbReference type="ARBA" id="ARBA00023054"/>
    </source>
</evidence>
<gene>
    <name evidence="4" type="ORF">PILCRDRAFT_9584</name>
</gene>
<protein>
    <submittedName>
        <fullName evidence="4">Uncharacterized protein</fullName>
    </submittedName>
</protein>
<accession>A0A0C3FLK7</accession>
<dbReference type="STRING" id="765440.A0A0C3FLK7"/>
<feature type="compositionally biased region" description="Low complexity" evidence="3">
    <location>
        <begin position="137"/>
        <end position="150"/>
    </location>
</feature>
<feature type="region of interest" description="Disordered" evidence="3">
    <location>
        <begin position="97"/>
        <end position="330"/>
    </location>
</feature>